<dbReference type="WBParaSite" id="scaffold6035_cov288.g10335">
    <property type="protein sequence ID" value="scaffold6035_cov288.g10335"/>
    <property type="gene ID" value="scaffold6035_cov288.g10335"/>
</dbReference>
<proteinExistence type="predicted"/>
<evidence type="ECO:0000313" key="3">
    <source>
        <dbReference type="WBParaSite" id="scaffold6035_cov288.g10335"/>
    </source>
</evidence>
<keyword evidence="1" id="KW-1133">Transmembrane helix</keyword>
<reference evidence="3" key="1">
    <citation type="submission" date="2022-11" db="UniProtKB">
        <authorList>
            <consortium name="WormBaseParasite"/>
        </authorList>
    </citation>
    <scope>IDENTIFICATION</scope>
</reference>
<organism evidence="2 3">
    <name type="scientific">Meloidogyne javanica</name>
    <name type="common">Root-knot nematode worm</name>
    <dbReference type="NCBI Taxonomy" id="6303"/>
    <lineage>
        <taxon>Eukaryota</taxon>
        <taxon>Metazoa</taxon>
        <taxon>Ecdysozoa</taxon>
        <taxon>Nematoda</taxon>
        <taxon>Chromadorea</taxon>
        <taxon>Rhabditida</taxon>
        <taxon>Tylenchina</taxon>
        <taxon>Tylenchomorpha</taxon>
        <taxon>Tylenchoidea</taxon>
        <taxon>Meloidogynidae</taxon>
        <taxon>Meloidogyninae</taxon>
        <taxon>Meloidogyne</taxon>
        <taxon>Meloidogyne incognita group</taxon>
    </lineage>
</organism>
<sequence>MRPSTYSKPIECVSEKFSEDVLKYLAEGDTNFCLDNSFFFYGVFGLAFLVLFLQLLNLCLVFKRENQRSKYTITQKKKKNNGKENKVEEIELKQFRPLMIDFRQNPTLGILKESTSKTRY</sequence>
<accession>A0A915N1K1</accession>
<name>A0A915N1K1_MELJA</name>
<dbReference type="AlphaFoldDB" id="A0A915N1K1"/>
<feature type="transmembrane region" description="Helical" evidence="1">
    <location>
        <begin position="38"/>
        <end position="62"/>
    </location>
</feature>
<dbReference type="Proteomes" id="UP000887561">
    <property type="component" value="Unplaced"/>
</dbReference>
<evidence type="ECO:0000256" key="1">
    <source>
        <dbReference type="SAM" id="Phobius"/>
    </source>
</evidence>
<keyword evidence="2" id="KW-1185">Reference proteome</keyword>
<keyword evidence="1" id="KW-0812">Transmembrane</keyword>
<evidence type="ECO:0000313" key="2">
    <source>
        <dbReference type="Proteomes" id="UP000887561"/>
    </source>
</evidence>
<keyword evidence="1" id="KW-0472">Membrane</keyword>
<protein>
    <submittedName>
        <fullName evidence="3">Uncharacterized protein</fullName>
    </submittedName>
</protein>